<comment type="subunit">
    <text evidence="13">Interacts with the Sec translocase complex via SecD. Specifically interacts with transmembrane segments of nascent integral membrane proteins during membrane integration.</text>
</comment>
<proteinExistence type="inferred from homology"/>
<comment type="similarity">
    <text evidence="2 13">Belongs to the OXA1/ALB3/YidC family. Type 1 subfamily.</text>
</comment>
<protein>
    <recommendedName>
        <fullName evidence="3 13">Membrane protein insertase YidC</fullName>
    </recommendedName>
    <alternativeName>
        <fullName evidence="12 13">Foldase YidC</fullName>
    </alternativeName>
    <alternativeName>
        <fullName evidence="11 13">Membrane integrase YidC</fullName>
    </alternativeName>
    <alternativeName>
        <fullName evidence="13">Membrane protein YidC</fullName>
    </alternativeName>
</protein>
<dbReference type="Pfam" id="PF14849">
    <property type="entry name" value="YidC_periplas"/>
    <property type="match status" value="1"/>
</dbReference>
<gene>
    <name evidence="13 17" type="primary">yidC</name>
    <name evidence="17" type="ORF">D0Y96_12230</name>
</gene>
<dbReference type="GO" id="GO:0005886">
    <property type="term" value="C:plasma membrane"/>
    <property type="evidence" value="ECO:0007669"/>
    <property type="project" value="UniProtKB-SubCell"/>
</dbReference>
<dbReference type="GO" id="GO:0051205">
    <property type="term" value="P:protein insertion into membrane"/>
    <property type="evidence" value="ECO:0007669"/>
    <property type="project" value="TreeGrafter"/>
</dbReference>
<feature type="domain" description="Membrane insertase YidC N-terminal" evidence="16">
    <location>
        <begin position="100"/>
        <end position="371"/>
    </location>
</feature>
<dbReference type="CDD" id="cd20070">
    <property type="entry name" value="5TM_YidC_Alb3"/>
    <property type="match status" value="1"/>
</dbReference>
<evidence type="ECO:0000256" key="11">
    <source>
        <dbReference type="ARBA" id="ARBA00033245"/>
    </source>
</evidence>
<feature type="transmembrane region" description="Helical" evidence="13">
    <location>
        <begin position="384"/>
        <end position="404"/>
    </location>
</feature>
<comment type="caution">
    <text evidence="17">The sequence shown here is derived from an EMBL/GenBank/DDBJ whole genome shotgun (WGS) entry which is preliminary data.</text>
</comment>
<dbReference type="GO" id="GO:0015031">
    <property type="term" value="P:protein transport"/>
    <property type="evidence" value="ECO:0007669"/>
    <property type="project" value="UniProtKB-KW"/>
</dbReference>
<dbReference type="NCBIfam" id="TIGR03593">
    <property type="entry name" value="yidC_nterm"/>
    <property type="match status" value="1"/>
</dbReference>
<evidence type="ECO:0000256" key="7">
    <source>
        <dbReference type="ARBA" id="ARBA00022927"/>
    </source>
</evidence>
<evidence type="ECO:0000256" key="3">
    <source>
        <dbReference type="ARBA" id="ARBA00015325"/>
    </source>
</evidence>
<dbReference type="InterPro" id="IPR038221">
    <property type="entry name" value="YidC_periplasmic_sf"/>
</dbReference>
<keyword evidence="4 13" id="KW-0813">Transport</keyword>
<evidence type="ECO:0000256" key="14">
    <source>
        <dbReference type="SAM" id="MobiDB-lite"/>
    </source>
</evidence>
<dbReference type="AlphaFoldDB" id="A0A372IMN3"/>
<keyword evidence="5 13" id="KW-1003">Cell membrane</keyword>
<dbReference type="Pfam" id="PF02096">
    <property type="entry name" value="60KD_IMP"/>
    <property type="match status" value="1"/>
</dbReference>
<keyword evidence="18" id="KW-1185">Reference proteome</keyword>
<evidence type="ECO:0000256" key="1">
    <source>
        <dbReference type="ARBA" id="ARBA00004429"/>
    </source>
</evidence>
<name>A0A372IMN3_9BACT</name>
<evidence type="ECO:0000256" key="5">
    <source>
        <dbReference type="ARBA" id="ARBA00022475"/>
    </source>
</evidence>
<dbReference type="GO" id="GO:0032977">
    <property type="term" value="F:membrane insertase activity"/>
    <property type="evidence" value="ECO:0007669"/>
    <property type="project" value="InterPro"/>
</dbReference>
<dbReference type="InterPro" id="IPR019998">
    <property type="entry name" value="Membr_insert_YidC"/>
</dbReference>
<comment type="subcellular location">
    <subcellularLocation>
        <location evidence="1">Cell inner membrane</location>
        <topology evidence="1">Multi-pass membrane protein</topology>
    </subcellularLocation>
    <subcellularLocation>
        <location evidence="13">Cell membrane</location>
        <topology evidence="13">Multi-pass membrane protein</topology>
    </subcellularLocation>
</comment>
<evidence type="ECO:0000259" key="15">
    <source>
        <dbReference type="Pfam" id="PF02096"/>
    </source>
</evidence>
<dbReference type="EMBL" id="QVQT01000004">
    <property type="protein sequence ID" value="RFU16176.1"/>
    <property type="molecule type" value="Genomic_DNA"/>
</dbReference>
<feature type="transmembrane region" description="Helical" evidence="13">
    <location>
        <begin position="21"/>
        <end position="39"/>
    </location>
</feature>
<organism evidence="17 18">
    <name type="scientific">Paracidobacterium acidisoli</name>
    <dbReference type="NCBI Taxonomy" id="2303751"/>
    <lineage>
        <taxon>Bacteria</taxon>
        <taxon>Pseudomonadati</taxon>
        <taxon>Acidobacteriota</taxon>
        <taxon>Terriglobia</taxon>
        <taxon>Terriglobales</taxon>
        <taxon>Acidobacteriaceae</taxon>
        <taxon>Paracidobacterium</taxon>
    </lineage>
</organism>
<dbReference type="PANTHER" id="PTHR12428">
    <property type="entry name" value="OXA1"/>
    <property type="match status" value="1"/>
</dbReference>
<evidence type="ECO:0000313" key="17">
    <source>
        <dbReference type="EMBL" id="RFU16176.1"/>
    </source>
</evidence>
<evidence type="ECO:0000259" key="16">
    <source>
        <dbReference type="Pfam" id="PF14849"/>
    </source>
</evidence>
<dbReference type="CDD" id="cd19961">
    <property type="entry name" value="EcYidC-like_peri"/>
    <property type="match status" value="1"/>
</dbReference>
<dbReference type="PANTHER" id="PTHR12428:SF65">
    <property type="entry name" value="CYTOCHROME C OXIDASE ASSEMBLY PROTEIN COX18, MITOCHONDRIAL"/>
    <property type="match status" value="1"/>
</dbReference>
<evidence type="ECO:0000256" key="9">
    <source>
        <dbReference type="ARBA" id="ARBA00023136"/>
    </source>
</evidence>
<comment type="function">
    <text evidence="13">Required for the insertion and/or proper folding and/or complex formation of integral membrane proteins into the membrane. Involved in integration of membrane proteins that insert both dependently and independently of the Sec translocase complex, as well as at least some lipoproteins. Aids folding of multispanning membrane proteins.</text>
</comment>
<dbReference type="HAMAP" id="MF_01810">
    <property type="entry name" value="YidC_type1"/>
    <property type="match status" value="1"/>
</dbReference>
<keyword evidence="7 13" id="KW-0653">Protein transport</keyword>
<dbReference type="OrthoDB" id="9780552at2"/>
<keyword evidence="8 13" id="KW-1133">Transmembrane helix</keyword>
<keyword evidence="6 13" id="KW-0812">Transmembrane</keyword>
<dbReference type="NCBIfam" id="TIGR03592">
    <property type="entry name" value="yidC_oxa1_cterm"/>
    <property type="match status" value="1"/>
</dbReference>
<evidence type="ECO:0000256" key="8">
    <source>
        <dbReference type="ARBA" id="ARBA00022989"/>
    </source>
</evidence>
<accession>A0A372IMN3</accession>
<feature type="region of interest" description="Disordered" evidence="14">
    <location>
        <begin position="43"/>
        <end position="89"/>
    </location>
</feature>
<evidence type="ECO:0000256" key="12">
    <source>
        <dbReference type="ARBA" id="ARBA00033342"/>
    </source>
</evidence>
<dbReference type="Gene3D" id="2.70.98.90">
    <property type="match status" value="1"/>
</dbReference>
<sequence length="596" mass="65318">MAEIQNPNQQGGGGGGFDSRTILAFSAVFLLIFLGMQYFKPKTPPASGHAATQQQKSSAPAAQSQTAATSDAGTAAPASSSQAAAPEANAVQAAAESETVIENELYRITFSNRGAEVKSWILKKYKNDDGKPLDLVNAANAAKYGFPLSLHVYDEGLQSRLNQAMYVPSATGRVNTPGTLSFKYSAGGLQVKKTFTFDSSYVIHAEVTATRQGAPLTAALAWPAGFGDQNTLPQYAASMIDTAKNGDVDQIKPKKVSGGATEQGPFQWAGVSDLYFAAIFLPDEAENTSLVTLHNTIDLPRDPKHPESGQVEHASVLGAGIGGTAATFSTRLFVGPKSLDVLESVNTHGGPSLEKAVTFGWWGWVAKPMFLLTRFFYDHGVRNWGWAILVLTFLLNIAMMPTRFQMMKSSLKMQRIQPEMDVIKAKYAKYKATDPRRQEMNKEMFDLQKREGINMFGGCLPMLLQYPLIYGFYRMLENVIELRQAHWLWLPDLSAPDPLHILPVFFIGSMFLVQFFTPSPGMDRSQQRMMAFMMPAIFGFMMWNVGSGLALYWAGSNIIGVGQQLVINRTSMGREMRALAAKRAAKKQGKIVNARR</sequence>
<feature type="compositionally biased region" description="Low complexity" evidence="14">
    <location>
        <begin position="50"/>
        <end position="89"/>
    </location>
</feature>
<dbReference type="InterPro" id="IPR028055">
    <property type="entry name" value="YidC/Oxa/ALB_C"/>
</dbReference>
<dbReference type="RefSeq" id="WP_117300262.1">
    <property type="nucleotide sequence ID" value="NZ_QVQT02000004.1"/>
</dbReference>
<feature type="domain" description="Membrane insertase YidC/Oxa/ALB C-terminal" evidence="15">
    <location>
        <begin position="384"/>
        <end position="569"/>
    </location>
</feature>
<evidence type="ECO:0000256" key="2">
    <source>
        <dbReference type="ARBA" id="ARBA00010527"/>
    </source>
</evidence>
<dbReference type="InterPro" id="IPR001708">
    <property type="entry name" value="YidC/ALB3/OXA1/COX18"/>
</dbReference>
<evidence type="ECO:0000256" key="6">
    <source>
        <dbReference type="ARBA" id="ARBA00022692"/>
    </source>
</evidence>
<dbReference type="InterPro" id="IPR047196">
    <property type="entry name" value="YidC_ALB_C"/>
</dbReference>
<keyword evidence="10 13" id="KW-0143">Chaperone</keyword>
<evidence type="ECO:0000256" key="10">
    <source>
        <dbReference type="ARBA" id="ARBA00023186"/>
    </source>
</evidence>
<feature type="transmembrane region" description="Helical" evidence="13">
    <location>
        <begin position="529"/>
        <end position="545"/>
    </location>
</feature>
<dbReference type="InterPro" id="IPR028053">
    <property type="entry name" value="Membr_insert_YidC_N"/>
</dbReference>
<keyword evidence="9 13" id="KW-0472">Membrane</keyword>
<evidence type="ECO:0000256" key="4">
    <source>
        <dbReference type="ARBA" id="ARBA00022448"/>
    </source>
</evidence>
<evidence type="ECO:0000256" key="13">
    <source>
        <dbReference type="HAMAP-Rule" id="MF_01810"/>
    </source>
</evidence>
<feature type="transmembrane region" description="Helical" evidence="13">
    <location>
        <begin position="452"/>
        <end position="473"/>
    </location>
</feature>
<dbReference type="PRINTS" id="PR00701">
    <property type="entry name" value="60KDINNERMP"/>
</dbReference>
<feature type="transmembrane region" description="Helical" evidence="13">
    <location>
        <begin position="499"/>
        <end position="517"/>
    </location>
</feature>
<dbReference type="Proteomes" id="UP000264702">
    <property type="component" value="Unassembled WGS sequence"/>
</dbReference>
<evidence type="ECO:0000313" key="18">
    <source>
        <dbReference type="Proteomes" id="UP000264702"/>
    </source>
</evidence>
<reference evidence="17 18" key="1">
    <citation type="submission" date="2018-08" db="EMBL/GenBank/DDBJ databases">
        <title>Acidipila sp. 4G-K13, an acidobacterium isolated from forest soil.</title>
        <authorList>
            <person name="Gao Z.-H."/>
            <person name="Qiu L.-H."/>
        </authorList>
    </citation>
    <scope>NUCLEOTIDE SEQUENCE [LARGE SCALE GENOMIC DNA]</scope>
    <source>
        <strain evidence="17 18">4G-K13</strain>
    </source>
</reference>